<evidence type="ECO:0000256" key="7">
    <source>
        <dbReference type="ARBA" id="ARBA00023136"/>
    </source>
</evidence>
<evidence type="ECO:0000256" key="11">
    <source>
        <dbReference type="SAM" id="Phobius"/>
    </source>
</evidence>
<dbReference type="Pfam" id="PF02743">
    <property type="entry name" value="dCache_1"/>
    <property type="match status" value="1"/>
</dbReference>
<feature type="domain" description="Methyl-accepting transducer" evidence="12">
    <location>
        <begin position="381"/>
        <end position="617"/>
    </location>
</feature>
<evidence type="ECO:0000259" key="12">
    <source>
        <dbReference type="PROSITE" id="PS50111"/>
    </source>
</evidence>
<keyword evidence="15" id="KW-1185">Reference proteome</keyword>
<evidence type="ECO:0000256" key="2">
    <source>
        <dbReference type="ARBA" id="ARBA00022475"/>
    </source>
</evidence>
<dbReference type="InterPro" id="IPR029151">
    <property type="entry name" value="Sensor-like_sf"/>
</dbReference>
<feature type="transmembrane region" description="Helical" evidence="11">
    <location>
        <begin position="286"/>
        <end position="313"/>
    </location>
</feature>
<dbReference type="PANTHER" id="PTHR32089:SF114">
    <property type="entry name" value="METHYL-ACCEPTING CHEMOTAXIS PROTEIN MCPB"/>
    <property type="match status" value="1"/>
</dbReference>
<evidence type="ECO:0000313" key="14">
    <source>
        <dbReference type="EMBL" id="MCL1631567.1"/>
    </source>
</evidence>
<dbReference type="PROSITE" id="PS50885">
    <property type="entry name" value="HAMP"/>
    <property type="match status" value="1"/>
</dbReference>
<evidence type="ECO:0000313" key="15">
    <source>
        <dbReference type="Proteomes" id="UP001203004"/>
    </source>
</evidence>
<evidence type="ECO:0000256" key="5">
    <source>
        <dbReference type="ARBA" id="ARBA00022692"/>
    </source>
</evidence>
<name>A0ABT0M9M0_9BACL</name>
<organism evidence="14 15">
    <name type="scientific">Sporolactobacillus mangiferae</name>
    <dbReference type="NCBI Taxonomy" id="2940498"/>
    <lineage>
        <taxon>Bacteria</taxon>
        <taxon>Bacillati</taxon>
        <taxon>Bacillota</taxon>
        <taxon>Bacilli</taxon>
        <taxon>Bacillales</taxon>
        <taxon>Sporolactobacillaceae</taxon>
        <taxon>Sporolactobacillus</taxon>
    </lineage>
</organism>
<dbReference type="CDD" id="cd18773">
    <property type="entry name" value="PDC1_HK_sensor"/>
    <property type="match status" value="1"/>
</dbReference>
<evidence type="ECO:0000256" key="3">
    <source>
        <dbReference type="ARBA" id="ARBA00022481"/>
    </source>
</evidence>
<gene>
    <name evidence="14" type="ORF">M3N64_06340</name>
</gene>
<keyword evidence="7 11" id="KW-0472">Membrane</keyword>
<evidence type="ECO:0000256" key="10">
    <source>
        <dbReference type="PROSITE-ProRule" id="PRU00284"/>
    </source>
</evidence>
<comment type="similarity">
    <text evidence="9">Belongs to the methyl-accepting chemotaxis (MCP) protein family.</text>
</comment>
<reference evidence="14 15" key="1">
    <citation type="submission" date="2022-05" db="EMBL/GenBank/DDBJ databases">
        <title>Sporolactobacillus sp nov CPB3-1, isolated from tree bark (Mangifera indica L.).</title>
        <authorList>
            <person name="Phuengjayaem S."/>
            <person name="Tanasupawat S."/>
        </authorList>
    </citation>
    <scope>NUCLEOTIDE SEQUENCE [LARGE SCALE GENOMIC DNA]</scope>
    <source>
        <strain evidence="14 15">CPB3-1</strain>
    </source>
</reference>
<evidence type="ECO:0000256" key="8">
    <source>
        <dbReference type="ARBA" id="ARBA00023224"/>
    </source>
</evidence>
<keyword evidence="2" id="KW-1003">Cell membrane</keyword>
<evidence type="ECO:0000259" key="13">
    <source>
        <dbReference type="PROSITE" id="PS50885"/>
    </source>
</evidence>
<dbReference type="Pfam" id="PF00672">
    <property type="entry name" value="HAMP"/>
    <property type="match status" value="1"/>
</dbReference>
<dbReference type="Pfam" id="PF00015">
    <property type="entry name" value="MCPsignal"/>
    <property type="match status" value="1"/>
</dbReference>
<dbReference type="SUPFAM" id="SSF58104">
    <property type="entry name" value="Methyl-accepting chemotaxis protein (MCP) signaling domain"/>
    <property type="match status" value="1"/>
</dbReference>
<sequence>MSIKERLKRIRFFKINLKSTLMIAMIAFSIIPAVIVGVASFINAQNALIEEKESSAKNSVELLNQNISQLISKEKTRLDYLSNHITTATNIEGKGNLEVLNTLLSQQQSDSGLAQVYVGDKKGRYVYTPQSLIKPDDFNPAERPWFKNAMAKPNQIMVNEPHHSLLVKDYVVSMSETTSDGNGVVGIDLKLDDLQKISNSVHVGKNGYAFIVSSGGKIVAHPKLDPGVKVPDSALIRQMKKSGSAAFDTVYKGAEKRDIYVTNKDTGWVIVGSLMKSEVADQTNSILLHSIIIGVITAIVAAAIALLTVFWIIRPISHLILIAKKVTEKDLTVSARTEGFEEFRHLGNGFNQMIHSLRQVLTRVDEKAASVASSSEELTASTEENKATSDEVARSIQEIAAGAQDQNQKVEVSKQSVDAIHQETEYISSKATALRERSEAAMGSVTTGKQSLGQVTNQIKTIRTTNDQVTRELNDLVEKLKMISFTNNLINDIAAQTHLLSLNAAIEAARAGEHGKGFSVVAAEIQKLASQSSDATKKIADIEKAFSEKVRELVKTLEASSQQVDHGITVADEATRTFTDIEDTVSSVSEAANEMTHSVQEISGAAGDIAARVHAIAQLSETATGLTENVSAAAEQQSASMEEIANNATSLSTLADELRQVVAQFTMNKR</sequence>
<evidence type="ECO:0000256" key="9">
    <source>
        <dbReference type="ARBA" id="ARBA00029447"/>
    </source>
</evidence>
<dbReference type="CDD" id="cd12912">
    <property type="entry name" value="PDC2_MCP_like"/>
    <property type="match status" value="1"/>
</dbReference>
<dbReference type="SMART" id="SM00283">
    <property type="entry name" value="MA"/>
    <property type="match status" value="1"/>
</dbReference>
<dbReference type="PROSITE" id="PS50111">
    <property type="entry name" value="CHEMOTAXIS_TRANSDUC_2"/>
    <property type="match status" value="1"/>
</dbReference>
<dbReference type="Proteomes" id="UP001203004">
    <property type="component" value="Unassembled WGS sequence"/>
</dbReference>
<evidence type="ECO:0000256" key="6">
    <source>
        <dbReference type="ARBA" id="ARBA00022989"/>
    </source>
</evidence>
<keyword evidence="6 11" id="KW-1133">Transmembrane helix</keyword>
<dbReference type="RefSeq" id="WP_249099775.1">
    <property type="nucleotide sequence ID" value="NZ_JAMAST010000004.1"/>
</dbReference>
<dbReference type="PANTHER" id="PTHR32089">
    <property type="entry name" value="METHYL-ACCEPTING CHEMOTAXIS PROTEIN MCPB"/>
    <property type="match status" value="1"/>
</dbReference>
<dbReference type="SUPFAM" id="SSF103190">
    <property type="entry name" value="Sensory domain-like"/>
    <property type="match status" value="1"/>
</dbReference>
<comment type="caution">
    <text evidence="14">The sequence shown here is derived from an EMBL/GenBank/DDBJ whole genome shotgun (WGS) entry which is preliminary data.</text>
</comment>
<dbReference type="CDD" id="cd06225">
    <property type="entry name" value="HAMP"/>
    <property type="match status" value="1"/>
</dbReference>
<dbReference type="InterPro" id="IPR033479">
    <property type="entry name" value="dCache_1"/>
</dbReference>
<dbReference type="InterPro" id="IPR003660">
    <property type="entry name" value="HAMP_dom"/>
</dbReference>
<protein>
    <submittedName>
        <fullName evidence="14">Methyl-accepting chemotaxis protein</fullName>
    </submittedName>
</protein>
<keyword evidence="8 10" id="KW-0807">Transducer</keyword>
<keyword evidence="5 11" id="KW-0812">Transmembrane</keyword>
<keyword evidence="3" id="KW-0488">Methylation</keyword>
<feature type="domain" description="HAMP" evidence="13">
    <location>
        <begin position="310"/>
        <end position="362"/>
    </location>
</feature>
<dbReference type="Gene3D" id="1.10.287.950">
    <property type="entry name" value="Methyl-accepting chemotaxis protein"/>
    <property type="match status" value="1"/>
</dbReference>
<keyword evidence="4" id="KW-0145">Chemotaxis</keyword>
<feature type="transmembrane region" description="Helical" evidence="11">
    <location>
        <begin position="21"/>
        <end position="42"/>
    </location>
</feature>
<accession>A0ABT0M9M0</accession>
<dbReference type="SMART" id="SM00304">
    <property type="entry name" value="HAMP"/>
    <property type="match status" value="1"/>
</dbReference>
<comment type="subcellular location">
    <subcellularLocation>
        <location evidence="1">Cell membrane</location>
        <topology evidence="1">Multi-pass membrane protein</topology>
    </subcellularLocation>
</comment>
<evidence type="ECO:0000256" key="1">
    <source>
        <dbReference type="ARBA" id="ARBA00004651"/>
    </source>
</evidence>
<dbReference type="InterPro" id="IPR004089">
    <property type="entry name" value="MCPsignal_dom"/>
</dbReference>
<dbReference type="Gene3D" id="3.30.450.20">
    <property type="entry name" value="PAS domain"/>
    <property type="match status" value="2"/>
</dbReference>
<proteinExistence type="inferred from homology"/>
<dbReference type="EMBL" id="JAMAST010000004">
    <property type="protein sequence ID" value="MCL1631567.1"/>
    <property type="molecule type" value="Genomic_DNA"/>
</dbReference>
<evidence type="ECO:0000256" key="4">
    <source>
        <dbReference type="ARBA" id="ARBA00022500"/>
    </source>
</evidence>